<comment type="caution">
    <text evidence="2">The sequence shown here is derived from an EMBL/GenBank/DDBJ whole genome shotgun (WGS) entry which is preliminary data.</text>
</comment>
<dbReference type="RefSeq" id="WP_302037212.1">
    <property type="nucleotide sequence ID" value="NZ_JAUKPO010000004.1"/>
</dbReference>
<reference evidence="2" key="1">
    <citation type="submission" date="2023-07" db="EMBL/GenBank/DDBJ databases">
        <title>The genome sequence of Rhodocytophaga aerolata KACC 12507.</title>
        <authorList>
            <person name="Zhang X."/>
        </authorList>
    </citation>
    <scope>NUCLEOTIDE SEQUENCE</scope>
    <source>
        <strain evidence="2">KACC 12507</strain>
    </source>
</reference>
<dbReference type="InterPro" id="IPR024787">
    <property type="entry name" value="EcsC"/>
</dbReference>
<dbReference type="PANTHER" id="PTHR41260:SF1">
    <property type="entry name" value="PROTEIN ECSC"/>
    <property type="match status" value="1"/>
</dbReference>
<evidence type="ECO:0000313" key="3">
    <source>
        <dbReference type="Proteomes" id="UP001168528"/>
    </source>
</evidence>
<organism evidence="2 3">
    <name type="scientific">Rhodocytophaga aerolata</name>
    <dbReference type="NCBI Taxonomy" id="455078"/>
    <lineage>
        <taxon>Bacteria</taxon>
        <taxon>Pseudomonadati</taxon>
        <taxon>Bacteroidota</taxon>
        <taxon>Cytophagia</taxon>
        <taxon>Cytophagales</taxon>
        <taxon>Rhodocytophagaceae</taxon>
        <taxon>Rhodocytophaga</taxon>
    </lineage>
</organism>
<evidence type="ECO:0000313" key="2">
    <source>
        <dbReference type="EMBL" id="MDO1446406.1"/>
    </source>
</evidence>
<dbReference type="PANTHER" id="PTHR41260">
    <property type="entry name" value="PROTEIN ECSC"/>
    <property type="match status" value="1"/>
</dbReference>
<keyword evidence="3" id="KW-1185">Reference proteome</keyword>
<dbReference type="Pfam" id="PF12787">
    <property type="entry name" value="EcsC"/>
    <property type="match status" value="1"/>
</dbReference>
<feature type="transmembrane region" description="Helical" evidence="1">
    <location>
        <begin position="94"/>
        <end position="118"/>
    </location>
</feature>
<gene>
    <name evidence="2" type="ORF">Q0590_09110</name>
</gene>
<keyword evidence="1" id="KW-1133">Transmembrane helix</keyword>
<sequence>MEAYEEKARQELRNWQIKMARKPTFSNRMAKNIQYKINDLIPEKVHAVITAAIKNMVKAVLTGSEFISDVPLAVGNLEQREDMVRQRIKTYKQVAAASGFGIGAGGFLLSLADLPVLLSIKMKLLFDIAGLYGYDVADYQERLYILCIFQVAFSSPEQRIQNYQYLVNWELHKQQLPAHINDFDWRTFQQEYRDYIDLAKLLQLVPGIGAVVGAYANHQLVDKLGETGMNAYRMRLFYSKIDK</sequence>
<proteinExistence type="predicted"/>
<dbReference type="Proteomes" id="UP001168528">
    <property type="component" value="Unassembled WGS sequence"/>
</dbReference>
<name>A0ABT8R2S8_9BACT</name>
<evidence type="ECO:0000256" key="1">
    <source>
        <dbReference type="SAM" id="Phobius"/>
    </source>
</evidence>
<accession>A0ABT8R2S8</accession>
<keyword evidence="1" id="KW-0472">Membrane</keyword>
<dbReference type="EMBL" id="JAUKPO010000004">
    <property type="protein sequence ID" value="MDO1446406.1"/>
    <property type="molecule type" value="Genomic_DNA"/>
</dbReference>
<keyword evidence="1" id="KW-0812">Transmembrane</keyword>
<protein>
    <submittedName>
        <fullName evidence="2">EcsC family protein</fullName>
    </submittedName>
</protein>